<dbReference type="EMBL" id="BART01031027">
    <property type="protein sequence ID" value="GAH09910.1"/>
    <property type="molecule type" value="Genomic_DNA"/>
</dbReference>
<name>X1DNT6_9ZZZZ</name>
<gene>
    <name evidence="1" type="ORF">S01H4_53998</name>
</gene>
<sequence length="35" mass="3781">PVARERKRGITAAAVAIPPMINWFAPFTSEANLGK</sequence>
<dbReference type="AlphaFoldDB" id="X1DNT6"/>
<reference evidence="1" key="1">
    <citation type="journal article" date="2014" name="Front. Microbiol.">
        <title>High frequency of phylogenetically diverse reductive dehalogenase-homologous genes in deep subseafloor sedimentary metagenomes.</title>
        <authorList>
            <person name="Kawai M."/>
            <person name="Futagami T."/>
            <person name="Toyoda A."/>
            <person name="Takaki Y."/>
            <person name="Nishi S."/>
            <person name="Hori S."/>
            <person name="Arai W."/>
            <person name="Tsubouchi T."/>
            <person name="Morono Y."/>
            <person name="Uchiyama I."/>
            <person name="Ito T."/>
            <person name="Fujiyama A."/>
            <person name="Inagaki F."/>
            <person name="Takami H."/>
        </authorList>
    </citation>
    <scope>NUCLEOTIDE SEQUENCE</scope>
    <source>
        <strain evidence="1">Expedition CK06-06</strain>
    </source>
</reference>
<feature type="non-terminal residue" evidence="1">
    <location>
        <position position="1"/>
    </location>
</feature>
<evidence type="ECO:0000313" key="1">
    <source>
        <dbReference type="EMBL" id="GAH09910.1"/>
    </source>
</evidence>
<protein>
    <submittedName>
        <fullName evidence="1">Uncharacterized protein</fullName>
    </submittedName>
</protein>
<accession>X1DNT6</accession>
<organism evidence="1">
    <name type="scientific">marine sediment metagenome</name>
    <dbReference type="NCBI Taxonomy" id="412755"/>
    <lineage>
        <taxon>unclassified sequences</taxon>
        <taxon>metagenomes</taxon>
        <taxon>ecological metagenomes</taxon>
    </lineage>
</organism>
<comment type="caution">
    <text evidence="1">The sequence shown here is derived from an EMBL/GenBank/DDBJ whole genome shotgun (WGS) entry which is preliminary data.</text>
</comment>
<proteinExistence type="predicted"/>